<accession>A0A1L7D606</accession>
<keyword evidence="1" id="KW-1133">Transmembrane helix</keyword>
<evidence type="ECO:0000256" key="1">
    <source>
        <dbReference type="SAM" id="Phobius"/>
    </source>
</evidence>
<dbReference type="EMBL" id="CP009249">
    <property type="protein sequence ID" value="APT93423.1"/>
    <property type="molecule type" value="Genomic_DNA"/>
</dbReference>
<dbReference type="Pfam" id="PF04235">
    <property type="entry name" value="DUF418"/>
    <property type="match status" value="1"/>
</dbReference>
<dbReference type="InterPro" id="IPR007349">
    <property type="entry name" value="DUF418"/>
</dbReference>
<feature type="transmembrane region" description="Helical" evidence="1">
    <location>
        <begin position="171"/>
        <end position="187"/>
    </location>
</feature>
<dbReference type="RefSeq" id="WP_075735995.1">
    <property type="nucleotide sequence ID" value="NZ_CP009249.1"/>
</dbReference>
<gene>
    <name evidence="3" type="ORF">CPHO_11575</name>
</gene>
<reference evidence="3 4" key="1">
    <citation type="submission" date="2014-08" db="EMBL/GenBank/DDBJ databases">
        <title>Complete genome sequence of Corynebacterium phocae M408/89/1(T)(=DSM 44612(T)), isolated from the common seal (Phoca vitulina).</title>
        <authorList>
            <person name="Ruckert C."/>
            <person name="Albersmeier A."/>
            <person name="Winkler A."/>
            <person name="Kalinowski J."/>
        </authorList>
    </citation>
    <scope>NUCLEOTIDE SEQUENCE [LARGE SCALE GENOMIC DNA]</scope>
    <source>
        <strain evidence="3 4">M408/89/1</strain>
    </source>
</reference>
<keyword evidence="4" id="KW-1185">Reference proteome</keyword>
<keyword evidence="1" id="KW-0812">Transmembrane</keyword>
<dbReference type="KEGG" id="cpho:CPHO_11575"/>
<dbReference type="AlphaFoldDB" id="A0A1L7D606"/>
<feature type="transmembrane region" description="Helical" evidence="1">
    <location>
        <begin position="114"/>
        <end position="136"/>
    </location>
</feature>
<feature type="transmembrane region" description="Helical" evidence="1">
    <location>
        <begin position="37"/>
        <end position="57"/>
    </location>
</feature>
<organism evidence="3 4">
    <name type="scientific">Corynebacterium phocae</name>
    <dbReference type="NCBI Taxonomy" id="161895"/>
    <lineage>
        <taxon>Bacteria</taxon>
        <taxon>Bacillati</taxon>
        <taxon>Actinomycetota</taxon>
        <taxon>Actinomycetes</taxon>
        <taxon>Mycobacteriales</taxon>
        <taxon>Corynebacteriaceae</taxon>
        <taxon>Corynebacterium</taxon>
    </lineage>
</organism>
<sequence>MNLAQRIHGLDLARAVAIFGMIYAHLTQFSFPGANLPHGYSSALFAVLAGASVSIMVHRGHRLPQLLLRGVIIMAIGLFLMSTQTGIVVVLNSIAWILFLMGPVAAWPVPRIAVLVAALVVVGPGLAAAVLAADIYNETVSGVYPLLAWLAYGAAGVLIHRALLDRRAAQAVALVVGALAVGLSYRFRYPEGYGTDPGKVIGAGAANGHFIEDYLDIAPHSGGLADVVLSIAFAVAVISLCLLLCSLKPAAQVTYPVRAVGSMALTVYVAHVLFTGWVVFGEVGEPAPADSYSSAELSAASDIPWPQYQEMVANSQGYDGLYGKEEAWWDRGVTPPPSTEGVGQVGVSADDWYFWETVGVSVVFASAWRWRFRRGPVEELVARAVKAGS</sequence>
<feature type="transmembrane region" description="Helical" evidence="1">
    <location>
        <begin position="259"/>
        <end position="280"/>
    </location>
</feature>
<proteinExistence type="predicted"/>
<evidence type="ECO:0000313" key="3">
    <source>
        <dbReference type="EMBL" id="APT93423.1"/>
    </source>
</evidence>
<dbReference type="Proteomes" id="UP000185491">
    <property type="component" value="Chromosome"/>
</dbReference>
<keyword evidence="1" id="KW-0472">Membrane</keyword>
<evidence type="ECO:0000259" key="2">
    <source>
        <dbReference type="Pfam" id="PF04235"/>
    </source>
</evidence>
<name>A0A1L7D606_9CORY</name>
<feature type="transmembrane region" description="Helical" evidence="1">
    <location>
        <begin position="12"/>
        <end position="31"/>
    </location>
</feature>
<feature type="domain" description="DUF418" evidence="2">
    <location>
        <begin position="221"/>
        <end position="280"/>
    </location>
</feature>
<evidence type="ECO:0000313" key="4">
    <source>
        <dbReference type="Proteomes" id="UP000185491"/>
    </source>
</evidence>
<feature type="transmembrane region" description="Helical" evidence="1">
    <location>
        <begin position="142"/>
        <end position="159"/>
    </location>
</feature>
<feature type="transmembrane region" description="Helical" evidence="1">
    <location>
        <begin position="89"/>
        <end position="107"/>
    </location>
</feature>
<feature type="transmembrane region" description="Helical" evidence="1">
    <location>
        <begin position="66"/>
        <end position="83"/>
    </location>
</feature>
<protein>
    <recommendedName>
        <fullName evidence="2">DUF418 domain-containing protein</fullName>
    </recommendedName>
</protein>
<feature type="transmembrane region" description="Helical" evidence="1">
    <location>
        <begin position="227"/>
        <end position="247"/>
    </location>
</feature>
<dbReference type="OrthoDB" id="4966979at2"/>